<keyword evidence="2" id="KW-0472">Membrane</keyword>
<feature type="region of interest" description="Disordered" evidence="1">
    <location>
        <begin position="311"/>
        <end position="344"/>
    </location>
</feature>
<dbReference type="Proteomes" id="UP001499878">
    <property type="component" value="Unassembled WGS sequence"/>
</dbReference>
<feature type="transmembrane region" description="Helical" evidence="2">
    <location>
        <begin position="28"/>
        <end position="50"/>
    </location>
</feature>
<evidence type="ECO:0000256" key="1">
    <source>
        <dbReference type="SAM" id="MobiDB-lite"/>
    </source>
</evidence>
<dbReference type="PANTHER" id="PTHR30469">
    <property type="entry name" value="MULTIDRUG RESISTANCE PROTEIN MDTA"/>
    <property type="match status" value="1"/>
</dbReference>
<evidence type="ECO:0000256" key="2">
    <source>
        <dbReference type="SAM" id="Phobius"/>
    </source>
</evidence>
<dbReference type="Gene3D" id="2.40.420.20">
    <property type="match status" value="1"/>
</dbReference>
<keyword evidence="2" id="KW-1133">Transmembrane helix</keyword>
<comment type="caution">
    <text evidence="4">The sequence shown here is derived from an EMBL/GenBank/DDBJ whole genome shotgun (WGS) entry which is preliminary data.</text>
</comment>
<dbReference type="InterPro" id="IPR036366">
    <property type="entry name" value="PGBDSf"/>
</dbReference>
<proteinExistence type="predicted"/>
<dbReference type="SUPFAM" id="SSF47090">
    <property type="entry name" value="PGBD-like"/>
    <property type="match status" value="1"/>
</dbReference>
<organism evidence="4 5">
    <name type="scientific">Streptomyces thinghirensis</name>
    <dbReference type="NCBI Taxonomy" id="551547"/>
    <lineage>
        <taxon>Bacteria</taxon>
        <taxon>Bacillati</taxon>
        <taxon>Actinomycetota</taxon>
        <taxon>Actinomycetes</taxon>
        <taxon>Kitasatosporales</taxon>
        <taxon>Streptomycetaceae</taxon>
        <taxon>Streptomyces</taxon>
    </lineage>
</organism>
<evidence type="ECO:0000313" key="5">
    <source>
        <dbReference type="Proteomes" id="UP001499878"/>
    </source>
</evidence>
<dbReference type="InterPro" id="IPR002477">
    <property type="entry name" value="Peptidoglycan-bd-like"/>
</dbReference>
<name>A0ABP9T7F2_9ACTN</name>
<keyword evidence="5" id="KW-1185">Reference proteome</keyword>
<reference evidence="5" key="1">
    <citation type="journal article" date="2019" name="Int. J. Syst. Evol. Microbiol.">
        <title>The Global Catalogue of Microorganisms (GCM) 10K type strain sequencing project: providing services to taxonomists for standard genome sequencing and annotation.</title>
        <authorList>
            <consortium name="The Broad Institute Genomics Platform"/>
            <consortium name="The Broad Institute Genome Sequencing Center for Infectious Disease"/>
            <person name="Wu L."/>
            <person name="Ma J."/>
        </authorList>
    </citation>
    <scope>NUCLEOTIDE SEQUENCE [LARGE SCALE GENOMIC DNA]</scope>
    <source>
        <strain evidence="5">JCM 18306</strain>
    </source>
</reference>
<dbReference type="Gene3D" id="1.10.101.10">
    <property type="entry name" value="PGBD-like superfamily/PGBD"/>
    <property type="match status" value="1"/>
</dbReference>
<evidence type="ECO:0000259" key="3">
    <source>
        <dbReference type="Pfam" id="PF01471"/>
    </source>
</evidence>
<evidence type="ECO:0000313" key="4">
    <source>
        <dbReference type="EMBL" id="GAA5210527.1"/>
    </source>
</evidence>
<sequence length="446" mass="45798">MAEAEEIVSNEDTPARRPHGGLKRRRRALVIVVVGSVVLTGAGVAAASFIKSPAQAAADTRPPPASVLTAAVQEKVLAETVVIRGKVAASQQIDVSGEGAGGKEAGRSIVTKMAVKAGRSVDMGQLLLEVSGRPVFVLRGAVPAYRDLRFGSTGEDVAQLQKALAELGYASDGDPAGTFGTGTERAVERFYEAHGYSPVMEATDPAPTPTTPKEGASQAGPATGSASSPKAHVEPTPVDPGTPVPRPVVPMAEIAYVRAEPAFVEQVSAQVGDEATGDLVSIAAGDLIVDGSVGAEMKGLLKPGQKVSIASETTGSRADGTVESVADKPAKPQKDAERSGADTYPVKVKPSGRLPAALAGEDVRLTITAASSGEKVLAVPASAVSAGADGQTTVLVRRGERERRVVVDTGMTADGYVQITPVDRRSLAVDDRVVVGVDEQRTTGEY</sequence>
<dbReference type="RefSeq" id="WP_345631977.1">
    <property type="nucleotide sequence ID" value="NZ_BAABJR010000009.1"/>
</dbReference>
<dbReference type="EMBL" id="BAABJR010000009">
    <property type="protein sequence ID" value="GAA5210527.1"/>
    <property type="molecule type" value="Genomic_DNA"/>
</dbReference>
<protein>
    <recommendedName>
        <fullName evidence="3">Peptidoglycan binding-like domain-containing protein</fullName>
    </recommendedName>
</protein>
<feature type="domain" description="Peptidoglycan binding-like" evidence="3">
    <location>
        <begin position="153"/>
        <end position="195"/>
    </location>
</feature>
<feature type="compositionally biased region" description="Pro residues" evidence="1">
    <location>
        <begin position="237"/>
        <end position="246"/>
    </location>
</feature>
<keyword evidence="2" id="KW-0812">Transmembrane</keyword>
<feature type="region of interest" description="Disordered" evidence="1">
    <location>
        <begin position="197"/>
        <end position="246"/>
    </location>
</feature>
<dbReference type="Pfam" id="PF01471">
    <property type="entry name" value="PG_binding_1"/>
    <property type="match status" value="1"/>
</dbReference>
<dbReference type="PANTHER" id="PTHR30469:SF36">
    <property type="entry name" value="BLL3903 PROTEIN"/>
    <property type="match status" value="1"/>
</dbReference>
<dbReference type="InterPro" id="IPR036365">
    <property type="entry name" value="PGBD-like_sf"/>
</dbReference>
<feature type="compositionally biased region" description="Basic and acidic residues" evidence="1">
    <location>
        <begin position="325"/>
        <end position="340"/>
    </location>
</feature>
<gene>
    <name evidence="4" type="ORF">GCM10023323_38520</name>
</gene>
<accession>A0ABP9T7F2</accession>
<feature type="region of interest" description="Disordered" evidence="1">
    <location>
        <begin position="1"/>
        <end position="21"/>
    </location>
</feature>